<gene>
    <name evidence="1" type="ORF">BF_0005</name>
</gene>
<evidence type="ECO:0000313" key="2">
    <source>
        <dbReference type="Proteomes" id="UP000221837"/>
    </source>
</evidence>
<proteinExistence type="predicted"/>
<sequence>MERNEQFRLVLEVLENMQACLDVNDTYVRINGKSFNLNRHAGICWHVLAYTPNCDYSGIGLEYLSPLFVSMGLHPHYPVEMQIVNELDQARWIHSKATDQYNILGEEGKIRRKLLKDLIQYYKKELAIES</sequence>
<dbReference type="OrthoDB" id="24939at10239"/>
<keyword evidence="2" id="KW-1185">Reference proteome</keyword>
<reference evidence="1" key="1">
    <citation type="submission" date="2017-02" db="EMBL/GenBank/DDBJ databases">
        <title>Genome sequence of Serratia marcescens phage BF.</title>
        <authorList>
            <person name="Casey E."/>
            <person name="Fitzgerald B."/>
            <person name="Mahony J."/>
            <person name="Lugli G."/>
            <person name="Ventura M."/>
            <person name="van Sinderen D."/>
        </authorList>
    </citation>
    <scope>NUCLEOTIDE SEQUENCE [LARGE SCALE GENOMIC DNA]</scope>
</reference>
<evidence type="ECO:0000313" key="1">
    <source>
        <dbReference type="EMBL" id="AQW88530.1"/>
    </source>
</evidence>
<dbReference type="EMBL" id="KY630187">
    <property type="protein sequence ID" value="AQW88530.1"/>
    <property type="molecule type" value="Genomic_DNA"/>
</dbReference>
<dbReference type="Proteomes" id="UP000221837">
    <property type="component" value="Genome"/>
</dbReference>
<name>A0A1S6U9X2_9CAUD</name>
<protein>
    <submittedName>
        <fullName evidence="1">Uncharacterized protein</fullName>
    </submittedName>
</protein>
<accession>A0A1S6U9X2</accession>
<organism evidence="1 2">
    <name type="scientific">Serratia phage BF</name>
    <dbReference type="NCBI Taxonomy" id="1962671"/>
    <lineage>
        <taxon>Viruses</taxon>
        <taxon>Duplodnaviria</taxon>
        <taxon>Heunggongvirae</taxon>
        <taxon>Uroviricota</taxon>
        <taxon>Caudoviricetes</taxon>
        <taxon>Eneladusvirus</taxon>
        <taxon>Eneladusvirus BF</taxon>
    </lineage>
</organism>